<reference evidence="1" key="1">
    <citation type="submission" date="2021-06" db="EMBL/GenBank/DDBJ databases">
        <authorList>
            <person name="Kallberg Y."/>
            <person name="Tangrot J."/>
            <person name="Rosling A."/>
        </authorList>
    </citation>
    <scope>NUCLEOTIDE SEQUENCE</scope>
    <source>
        <strain evidence="1">CL356</strain>
    </source>
</reference>
<sequence>PQFAKRSPPERSLPAVGNFVTSTTTDISQTQQRPNRHENRSSQLNHAAFETGSRRFMPPSRINSDSVTYKPHTSTSSETIRNVPQFTPQKRVPMGPPPLPKKVEWHSASALDPESYKSLVSSSNAIVHTLGTLLETEGYKRSVQRSDPFGVTAASVKALRDNLQGENPLNKASKGSYLNVNRDTADQSASKSPRTFVYISAEDVFRPAIPSGYISSKREAEKALMELCSQATPPVRSISIRPTPIATALEVMGGIHSTLGVLSPISILSNITKPHKSNGQENEQLDGHIQSIERAATIPPIHVDHVGEAVCEAIAREEVSGPVGVREMRKLLGWADGAETGDSSFANS</sequence>
<evidence type="ECO:0000313" key="1">
    <source>
        <dbReference type="EMBL" id="CAG8539813.1"/>
    </source>
</evidence>
<feature type="non-terminal residue" evidence="1">
    <location>
        <position position="1"/>
    </location>
</feature>
<name>A0ACA9LQF5_9GLOM</name>
<keyword evidence="2" id="KW-1185">Reference proteome</keyword>
<proteinExistence type="predicted"/>
<gene>
    <name evidence="1" type="ORF">ACOLOM_LOCUS4427</name>
</gene>
<dbReference type="Proteomes" id="UP000789525">
    <property type="component" value="Unassembled WGS sequence"/>
</dbReference>
<organism evidence="1 2">
    <name type="scientific">Acaulospora colombiana</name>
    <dbReference type="NCBI Taxonomy" id="27376"/>
    <lineage>
        <taxon>Eukaryota</taxon>
        <taxon>Fungi</taxon>
        <taxon>Fungi incertae sedis</taxon>
        <taxon>Mucoromycota</taxon>
        <taxon>Glomeromycotina</taxon>
        <taxon>Glomeromycetes</taxon>
        <taxon>Diversisporales</taxon>
        <taxon>Acaulosporaceae</taxon>
        <taxon>Acaulospora</taxon>
    </lineage>
</organism>
<evidence type="ECO:0000313" key="2">
    <source>
        <dbReference type="Proteomes" id="UP000789525"/>
    </source>
</evidence>
<protein>
    <submittedName>
        <fullName evidence="1">749_t:CDS:1</fullName>
    </submittedName>
</protein>
<dbReference type="EMBL" id="CAJVPT010007282">
    <property type="protein sequence ID" value="CAG8539813.1"/>
    <property type="molecule type" value="Genomic_DNA"/>
</dbReference>
<comment type="caution">
    <text evidence="1">The sequence shown here is derived from an EMBL/GenBank/DDBJ whole genome shotgun (WGS) entry which is preliminary data.</text>
</comment>
<accession>A0ACA9LQF5</accession>